<organism evidence="1 2">
    <name type="scientific">Haematococcus lacustris</name>
    <name type="common">Green alga</name>
    <name type="synonym">Haematococcus pluvialis</name>
    <dbReference type="NCBI Taxonomy" id="44745"/>
    <lineage>
        <taxon>Eukaryota</taxon>
        <taxon>Viridiplantae</taxon>
        <taxon>Chlorophyta</taxon>
        <taxon>core chlorophytes</taxon>
        <taxon>Chlorophyceae</taxon>
        <taxon>CS clade</taxon>
        <taxon>Chlamydomonadales</taxon>
        <taxon>Haematococcaceae</taxon>
        <taxon>Haematococcus</taxon>
    </lineage>
</organism>
<comment type="caution">
    <text evidence="1">The sequence shown here is derived from an EMBL/GenBank/DDBJ whole genome shotgun (WGS) entry which is preliminary data.</text>
</comment>
<gene>
    <name evidence="1" type="ORF">HaLaN_23773</name>
</gene>
<dbReference type="Proteomes" id="UP000485058">
    <property type="component" value="Unassembled WGS sequence"/>
</dbReference>
<reference evidence="1 2" key="1">
    <citation type="submission" date="2020-02" db="EMBL/GenBank/DDBJ databases">
        <title>Draft genome sequence of Haematococcus lacustris strain NIES-144.</title>
        <authorList>
            <person name="Morimoto D."/>
            <person name="Nakagawa S."/>
            <person name="Yoshida T."/>
            <person name="Sawayama S."/>
        </authorList>
    </citation>
    <scope>NUCLEOTIDE SEQUENCE [LARGE SCALE GENOMIC DNA]</scope>
    <source>
        <strain evidence="1 2">NIES-144</strain>
    </source>
</reference>
<evidence type="ECO:0000313" key="1">
    <source>
        <dbReference type="EMBL" id="GFH25761.1"/>
    </source>
</evidence>
<evidence type="ECO:0000313" key="2">
    <source>
        <dbReference type="Proteomes" id="UP000485058"/>
    </source>
</evidence>
<name>A0A699ZTR8_HAELA</name>
<dbReference type="EMBL" id="BLLF01002911">
    <property type="protein sequence ID" value="GFH25761.1"/>
    <property type="molecule type" value="Genomic_DNA"/>
</dbReference>
<accession>A0A699ZTR8</accession>
<keyword evidence="2" id="KW-1185">Reference proteome</keyword>
<protein>
    <submittedName>
        <fullName evidence="1">Uncharacterized protein</fullName>
    </submittedName>
</protein>
<dbReference type="AlphaFoldDB" id="A0A699ZTR8"/>
<sequence>MCFWLASREVPAELAAARCWRWGLIGASHRWVVRRALFRPMRCKFRWASAVQWLVPLSVKTSEAYCSKHSFD</sequence>
<proteinExistence type="predicted"/>